<name>A0ABR7M7X1_9BACT</name>
<sequence>MQSGSGKLGTVEMIRGIAALSVCLFHFQANMQVSGLEQKYFNKLQLVLGSIFSYGHLGVQAFFVLSGFIIPYSMVKAGYNLSDFFRFFARRCARIEPPYIISILLAIALYYLSSLAPGFKGKPFDIGLGNFLSHLGYLPEHLGYDWILPVYWSLEAEFHFYILIGLILPFVWKSQKALFLFFAIGLILSLFIPLYVIKFMPFFVMGIATCAFKVKKIKSAGYWSALILAAVTCLVQGLEMTAPLVGVFTSILVTYFKIENRVTVFLGTISFSLYLIHVPIGGRIINLLSRYISAPWQIWILWTLALGVTILASYLFFLLIERPAMRLSKRIVYSNAQSRPEKILSTTN</sequence>
<comment type="caution">
    <text evidence="3">The sequence shown here is derived from an EMBL/GenBank/DDBJ whole genome shotgun (WGS) entry which is preliminary data.</text>
</comment>
<reference evidence="3 4" key="1">
    <citation type="submission" date="2016-07" db="EMBL/GenBank/DDBJ databases">
        <title>Genome analysis of Flavihumibacter stibioxidans YS-17.</title>
        <authorList>
            <person name="Shi K."/>
            <person name="Han Y."/>
            <person name="Wang G."/>
        </authorList>
    </citation>
    <scope>NUCLEOTIDE SEQUENCE [LARGE SCALE GENOMIC DNA]</scope>
    <source>
        <strain evidence="3 4">YS-17</strain>
    </source>
</reference>
<feature type="transmembrane region" description="Helical" evidence="1">
    <location>
        <begin position="150"/>
        <end position="171"/>
    </location>
</feature>
<feature type="transmembrane region" description="Helical" evidence="1">
    <location>
        <begin position="222"/>
        <end position="255"/>
    </location>
</feature>
<keyword evidence="1" id="KW-0812">Transmembrane</keyword>
<keyword evidence="4" id="KW-1185">Reference proteome</keyword>
<dbReference type="PANTHER" id="PTHR23028:SF53">
    <property type="entry name" value="ACYL_TRANSF_3 DOMAIN-CONTAINING PROTEIN"/>
    <property type="match status" value="1"/>
</dbReference>
<organism evidence="3 4">
    <name type="scientific">Flavihumibacter stibioxidans</name>
    <dbReference type="NCBI Taxonomy" id="1834163"/>
    <lineage>
        <taxon>Bacteria</taxon>
        <taxon>Pseudomonadati</taxon>
        <taxon>Bacteroidota</taxon>
        <taxon>Chitinophagia</taxon>
        <taxon>Chitinophagales</taxon>
        <taxon>Chitinophagaceae</taxon>
        <taxon>Flavihumibacter</taxon>
    </lineage>
</organism>
<keyword evidence="1" id="KW-1133">Transmembrane helix</keyword>
<evidence type="ECO:0000259" key="2">
    <source>
        <dbReference type="Pfam" id="PF01757"/>
    </source>
</evidence>
<dbReference type="EMBL" id="MBUA01000012">
    <property type="protein sequence ID" value="MBC6491021.1"/>
    <property type="molecule type" value="Genomic_DNA"/>
</dbReference>
<evidence type="ECO:0000313" key="3">
    <source>
        <dbReference type="EMBL" id="MBC6491021.1"/>
    </source>
</evidence>
<accession>A0ABR7M7X1</accession>
<dbReference type="PANTHER" id="PTHR23028">
    <property type="entry name" value="ACETYLTRANSFERASE"/>
    <property type="match status" value="1"/>
</dbReference>
<dbReference type="InterPro" id="IPR002656">
    <property type="entry name" value="Acyl_transf_3_dom"/>
</dbReference>
<feature type="transmembrane region" description="Helical" evidence="1">
    <location>
        <begin position="178"/>
        <end position="197"/>
    </location>
</feature>
<dbReference type="InterPro" id="IPR050879">
    <property type="entry name" value="Acyltransferase_3"/>
</dbReference>
<feature type="transmembrane region" description="Helical" evidence="1">
    <location>
        <begin position="300"/>
        <end position="320"/>
    </location>
</feature>
<feature type="transmembrane region" description="Helical" evidence="1">
    <location>
        <begin position="96"/>
        <end position="113"/>
    </location>
</feature>
<proteinExistence type="predicted"/>
<keyword evidence="1" id="KW-0472">Membrane</keyword>
<dbReference type="Proteomes" id="UP000765802">
    <property type="component" value="Unassembled WGS sequence"/>
</dbReference>
<evidence type="ECO:0000256" key="1">
    <source>
        <dbReference type="SAM" id="Phobius"/>
    </source>
</evidence>
<feature type="transmembrane region" description="Helical" evidence="1">
    <location>
        <begin position="262"/>
        <end position="280"/>
    </location>
</feature>
<feature type="domain" description="Acyltransferase 3" evidence="2">
    <location>
        <begin position="11"/>
        <end position="317"/>
    </location>
</feature>
<gene>
    <name evidence="3" type="ORF">BC349_08265</name>
</gene>
<evidence type="ECO:0000313" key="4">
    <source>
        <dbReference type="Proteomes" id="UP000765802"/>
    </source>
</evidence>
<protein>
    <recommendedName>
        <fullName evidence="2">Acyltransferase 3 domain-containing protein</fullName>
    </recommendedName>
</protein>
<dbReference type="Pfam" id="PF01757">
    <property type="entry name" value="Acyl_transf_3"/>
    <property type="match status" value="1"/>
</dbReference>
<feature type="transmembrane region" description="Helical" evidence="1">
    <location>
        <begin position="51"/>
        <end position="75"/>
    </location>
</feature>